<reference evidence="1 2" key="1">
    <citation type="submission" date="2024-02" db="EMBL/GenBank/DDBJ databases">
        <authorList>
            <person name="Daric V."/>
            <person name="Darras S."/>
        </authorList>
    </citation>
    <scope>NUCLEOTIDE SEQUENCE [LARGE SCALE GENOMIC DNA]</scope>
</reference>
<evidence type="ECO:0000313" key="2">
    <source>
        <dbReference type="Proteomes" id="UP001642483"/>
    </source>
</evidence>
<comment type="caution">
    <text evidence="1">The sequence shown here is derived from an EMBL/GenBank/DDBJ whole genome shotgun (WGS) entry which is preliminary data.</text>
</comment>
<dbReference type="EMBL" id="CAWYQH010000108">
    <property type="protein sequence ID" value="CAK8689388.1"/>
    <property type="molecule type" value="Genomic_DNA"/>
</dbReference>
<proteinExistence type="predicted"/>
<sequence>MKKTSGTIRVVFPPAASSSNMYPSSKIKIICSTWRKPLRNVSALSSQITLAPDRFLILVVPRFGTHYTEGEIQSVPDYQRIDVDHLCSFVSCISVEDFHKKCHGSMDVVFQAMLSKMRDVEKFQRDTQMHIIMNEKYKLSDYFVGNSLQSSEKRTNKANIPFYPCCNNTASENWLSSNQQVIRSIFNTTAPCALFANAFKPLTLTSIGQIAIPLDKNYTTVQQIKDDRLYMAIVDSVQRPKCITQLADAYIDANIGTDEFVAVHWK</sequence>
<accession>A0ABP0GEL2</accession>
<keyword evidence="2" id="KW-1185">Reference proteome</keyword>
<evidence type="ECO:0000313" key="1">
    <source>
        <dbReference type="EMBL" id="CAK8689388.1"/>
    </source>
</evidence>
<name>A0ABP0GEL2_CLALP</name>
<dbReference type="Proteomes" id="UP001642483">
    <property type="component" value="Unassembled WGS sequence"/>
</dbReference>
<protein>
    <submittedName>
        <fullName evidence="1">Uncharacterized protein</fullName>
    </submittedName>
</protein>
<organism evidence="1 2">
    <name type="scientific">Clavelina lepadiformis</name>
    <name type="common">Light-bulb sea squirt</name>
    <name type="synonym">Ascidia lepadiformis</name>
    <dbReference type="NCBI Taxonomy" id="159417"/>
    <lineage>
        <taxon>Eukaryota</taxon>
        <taxon>Metazoa</taxon>
        <taxon>Chordata</taxon>
        <taxon>Tunicata</taxon>
        <taxon>Ascidiacea</taxon>
        <taxon>Aplousobranchia</taxon>
        <taxon>Clavelinidae</taxon>
        <taxon>Clavelina</taxon>
    </lineage>
</organism>
<gene>
    <name evidence="1" type="ORF">CVLEPA_LOCUS21404</name>
</gene>